<dbReference type="OrthoDB" id="3737666at2759"/>
<reference evidence="2 3" key="1">
    <citation type="journal article" date="2018" name="Nat. Ecol. Evol.">
        <title>Pezizomycetes genomes reveal the molecular basis of ectomycorrhizal truffle lifestyle.</title>
        <authorList>
            <person name="Murat C."/>
            <person name="Payen T."/>
            <person name="Noel B."/>
            <person name="Kuo A."/>
            <person name="Morin E."/>
            <person name="Chen J."/>
            <person name="Kohler A."/>
            <person name="Krizsan K."/>
            <person name="Balestrini R."/>
            <person name="Da Silva C."/>
            <person name="Montanini B."/>
            <person name="Hainaut M."/>
            <person name="Levati E."/>
            <person name="Barry K.W."/>
            <person name="Belfiori B."/>
            <person name="Cichocki N."/>
            <person name="Clum A."/>
            <person name="Dockter R.B."/>
            <person name="Fauchery L."/>
            <person name="Guy J."/>
            <person name="Iotti M."/>
            <person name="Le Tacon F."/>
            <person name="Lindquist E.A."/>
            <person name="Lipzen A."/>
            <person name="Malagnac F."/>
            <person name="Mello A."/>
            <person name="Molinier V."/>
            <person name="Miyauchi S."/>
            <person name="Poulain J."/>
            <person name="Riccioni C."/>
            <person name="Rubini A."/>
            <person name="Sitrit Y."/>
            <person name="Splivallo R."/>
            <person name="Traeger S."/>
            <person name="Wang M."/>
            <person name="Zifcakova L."/>
            <person name="Wipf D."/>
            <person name="Zambonelli A."/>
            <person name="Paolocci F."/>
            <person name="Nowrousian M."/>
            <person name="Ottonello S."/>
            <person name="Baldrian P."/>
            <person name="Spatafora J.W."/>
            <person name="Henrissat B."/>
            <person name="Nagy L.G."/>
            <person name="Aury J.M."/>
            <person name="Wincker P."/>
            <person name="Grigoriev I.V."/>
            <person name="Bonfante P."/>
            <person name="Martin F.M."/>
        </authorList>
    </citation>
    <scope>NUCLEOTIDE SEQUENCE [LARGE SCALE GENOMIC DNA]</scope>
    <source>
        <strain evidence="2 3">120613-1</strain>
    </source>
</reference>
<dbReference type="AlphaFoldDB" id="A0A3N4JQ12"/>
<sequence length="67" mass="7847">DEIWHKVIIHGIPTTIFSTPERFNNVKTEIEEFNPGLHHRNPMERESSISNGNLSGWERCYRNGPEK</sequence>
<protein>
    <submittedName>
        <fullName evidence="2">Uncharacterized protein</fullName>
    </submittedName>
</protein>
<name>A0A3N4JQ12_9PEZI</name>
<organism evidence="2 3">
    <name type="scientific">Choiromyces venosus 120613-1</name>
    <dbReference type="NCBI Taxonomy" id="1336337"/>
    <lineage>
        <taxon>Eukaryota</taxon>
        <taxon>Fungi</taxon>
        <taxon>Dikarya</taxon>
        <taxon>Ascomycota</taxon>
        <taxon>Pezizomycotina</taxon>
        <taxon>Pezizomycetes</taxon>
        <taxon>Pezizales</taxon>
        <taxon>Tuberaceae</taxon>
        <taxon>Choiromyces</taxon>
    </lineage>
</organism>
<proteinExistence type="predicted"/>
<evidence type="ECO:0000313" key="2">
    <source>
        <dbReference type="EMBL" id="RPB00353.1"/>
    </source>
</evidence>
<accession>A0A3N4JQ12</accession>
<keyword evidence="3" id="KW-1185">Reference proteome</keyword>
<evidence type="ECO:0000256" key="1">
    <source>
        <dbReference type="SAM" id="MobiDB-lite"/>
    </source>
</evidence>
<feature type="non-terminal residue" evidence="2">
    <location>
        <position position="1"/>
    </location>
</feature>
<evidence type="ECO:0000313" key="3">
    <source>
        <dbReference type="Proteomes" id="UP000276215"/>
    </source>
</evidence>
<gene>
    <name evidence="2" type="ORF">L873DRAFT_1680592</name>
</gene>
<dbReference type="Proteomes" id="UP000276215">
    <property type="component" value="Unassembled WGS sequence"/>
</dbReference>
<feature type="region of interest" description="Disordered" evidence="1">
    <location>
        <begin position="36"/>
        <end position="67"/>
    </location>
</feature>
<dbReference type="EMBL" id="ML120380">
    <property type="protein sequence ID" value="RPB00353.1"/>
    <property type="molecule type" value="Genomic_DNA"/>
</dbReference>